<dbReference type="InterPro" id="IPR001100">
    <property type="entry name" value="Pyr_nuc-diS_OxRdtase"/>
</dbReference>
<feature type="domain" description="FAD/NAD(P)-binding" evidence="6">
    <location>
        <begin position="4"/>
        <end position="309"/>
    </location>
</feature>
<accession>A0ABX8CGZ5</accession>
<evidence type="ECO:0000256" key="2">
    <source>
        <dbReference type="ARBA" id="ARBA00007532"/>
    </source>
</evidence>
<dbReference type="InterPro" id="IPR023753">
    <property type="entry name" value="FAD/NAD-binding_dom"/>
</dbReference>
<dbReference type="EMBL" id="CP074371">
    <property type="protein sequence ID" value="QVI18702.1"/>
    <property type="molecule type" value="Genomic_DNA"/>
</dbReference>
<evidence type="ECO:0000313" key="7">
    <source>
        <dbReference type="EMBL" id="QVI18702.1"/>
    </source>
</evidence>
<gene>
    <name evidence="7" type="ORF">KHQ06_19320</name>
</gene>
<dbReference type="PANTHER" id="PTHR43014">
    <property type="entry name" value="MERCURIC REDUCTASE"/>
    <property type="match status" value="1"/>
</dbReference>
<organism evidence="7 8">
    <name type="scientific">Nocardia tengchongensis</name>
    <dbReference type="NCBI Taxonomy" id="2055889"/>
    <lineage>
        <taxon>Bacteria</taxon>
        <taxon>Bacillati</taxon>
        <taxon>Actinomycetota</taxon>
        <taxon>Actinomycetes</taxon>
        <taxon>Mycobacteriales</taxon>
        <taxon>Nocardiaceae</taxon>
        <taxon>Nocardia</taxon>
    </lineage>
</organism>
<reference evidence="7 8" key="1">
    <citation type="submission" date="2021-04" db="EMBL/GenBank/DDBJ databases">
        <title>Nocardia tengchongensis.</title>
        <authorList>
            <person name="Zhuang k."/>
            <person name="Ran Y."/>
            <person name="Li W."/>
        </authorList>
    </citation>
    <scope>NUCLEOTIDE SEQUENCE [LARGE SCALE GENOMIC DNA]</scope>
    <source>
        <strain evidence="7 8">CFH S0057</strain>
    </source>
</reference>
<feature type="domain" description="Pyridine nucleotide-disulphide oxidoreductase dimerisation" evidence="5">
    <location>
        <begin position="330"/>
        <end position="430"/>
    </location>
</feature>
<evidence type="ECO:0000259" key="6">
    <source>
        <dbReference type="Pfam" id="PF07992"/>
    </source>
</evidence>
<dbReference type="PRINTS" id="PR00368">
    <property type="entry name" value="FADPNR"/>
</dbReference>
<dbReference type="InterPro" id="IPR016156">
    <property type="entry name" value="FAD/NAD-linked_Rdtase_dimer_sf"/>
</dbReference>
<keyword evidence="4" id="KW-0274">FAD</keyword>
<comment type="cofactor">
    <cofactor evidence="1">
        <name>FAD</name>
        <dbReference type="ChEBI" id="CHEBI:57692"/>
    </cofactor>
</comment>
<dbReference type="SUPFAM" id="SSF51905">
    <property type="entry name" value="FAD/NAD(P)-binding domain"/>
    <property type="match status" value="1"/>
</dbReference>
<sequence length="455" mass="48247">MKDYDVIVLGGGSPGEHCAGELADGGLRVAVVERDLVGGECSYWACIPSKTLLRPGEAVQQAREAQARAEIDVAASLAWRDFMVSNYSDTSAAGWLSSKGIDLIRGVGRLAGRGVVEVAGARYTADHVVIATGSEPILPALPGLAGLPDVWTNREATSLTAIPRRLIVLGGGPVGVEMAQAIRRLGAEVVLVGGRTHLLPREPAPLGEGLAEVLIRDGIEVVLGVRATAVRRDGADFVLSLGDGTERRGDRLLVATGRKPRVDGIGLETVGITAEATGIPVDGSLRAADGVWAIGDVNGVRLLTHVGKYQGEVVASNILGEPREADYRAIPNVVYTDPQAASVGVVQDRFSATVRLGDVAKTATFTRSYAETPWFLTLLSDGERLTGAYALAPEAGEWLQQATLAIRAQVPLRILRDVVQPFPTFSEAYVAGLKELRTKIIEARVPSLINRQPRR</sequence>
<evidence type="ECO:0000256" key="3">
    <source>
        <dbReference type="ARBA" id="ARBA00022630"/>
    </source>
</evidence>
<evidence type="ECO:0000313" key="8">
    <source>
        <dbReference type="Proteomes" id="UP000683310"/>
    </source>
</evidence>
<name>A0ABX8CGZ5_9NOCA</name>
<proteinExistence type="inferred from homology"/>
<evidence type="ECO:0000259" key="5">
    <source>
        <dbReference type="Pfam" id="PF02852"/>
    </source>
</evidence>
<keyword evidence="3" id="KW-0285">Flavoprotein</keyword>
<dbReference type="InterPro" id="IPR036188">
    <property type="entry name" value="FAD/NAD-bd_sf"/>
</dbReference>
<dbReference type="Gene3D" id="3.50.50.60">
    <property type="entry name" value="FAD/NAD(P)-binding domain"/>
    <property type="match status" value="2"/>
</dbReference>
<evidence type="ECO:0000256" key="1">
    <source>
        <dbReference type="ARBA" id="ARBA00001974"/>
    </source>
</evidence>
<keyword evidence="8" id="KW-1185">Reference proteome</keyword>
<dbReference type="SUPFAM" id="SSF55424">
    <property type="entry name" value="FAD/NAD-linked reductases, dimerisation (C-terminal) domain"/>
    <property type="match status" value="1"/>
</dbReference>
<evidence type="ECO:0000256" key="4">
    <source>
        <dbReference type="ARBA" id="ARBA00022827"/>
    </source>
</evidence>
<dbReference type="Pfam" id="PF07992">
    <property type="entry name" value="Pyr_redox_2"/>
    <property type="match status" value="1"/>
</dbReference>
<dbReference type="PRINTS" id="PR00411">
    <property type="entry name" value="PNDRDTASEI"/>
</dbReference>
<dbReference type="PANTHER" id="PTHR43014:SF2">
    <property type="entry name" value="MERCURIC REDUCTASE"/>
    <property type="match status" value="1"/>
</dbReference>
<protein>
    <submittedName>
        <fullName evidence="7">NAD(P)/FAD-dependent oxidoreductase</fullName>
    </submittedName>
</protein>
<dbReference type="InterPro" id="IPR004099">
    <property type="entry name" value="Pyr_nucl-diS_OxRdtase_dimer"/>
</dbReference>
<dbReference type="PIRSF" id="PIRSF000350">
    <property type="entry name" value="Mercury_reductase_MerA"/>
    <property type="match status" value="1"/>
</dbReference>
<dbReference type="Proteomes" id="UP000683310">
    <property type="component" value="Chromosome"/>
</dbReference>
<dbReference type="Gene3D" id="3.30.390.30">
    <property type="match status" value="1"/>
</dbReference>
<dbReference type="Pfam" id="PF02852">
    <property type="entry name" value="Pyr_redox_dim"/>
    <property type="match status" value="1"/>
</dbReference>
<comment type="similarity">
    <text evidence="2">Belongs to the class-I pyridine nucleotide-disulfide oxidoreductase family.</text>
</comment>